<evidence type="ECO:0000313" key="4">
    <source>
        <dbReference type="EMBL" id="KAJ3576935.1"/>
    </source>
</evidence>
<protein>
    <recommendedName>
        <fullName evidence="3">C2H2-type domain-containing protein</fullName>
    </recommendedName>
</protein>
<evidence type="ECO:0000256" key="2">
    <source>
        <dbReference type="SAM" id="MobiDB-lite"/>
    </source>
</evidence>
<keyword evidence="1" id="KW-0863">Zinc-finger</keyword>
<name>A0AAD5W3F9_9AGAR</name>
<gene>
    <name evidence="4" type="ORF">NP233_g77</name>
</gene>
<dbReference type="SMART" id="SM00355">
    <property type="entry name" value="ZnF_C2H2"/>
    <property type="match status" value="1"/>
</dbReference>
<feature type="domain" description="C2H2-type" evidence="3">
    <location>
        <begin position="186"/>
        <end position="216"/>
    </location>
</feature>
<reference evidence="4" key="1">
    <citation type="submission" date="2022-07" db="EMBL/GenBank/DDBJ databases">
        <title>Genome Sequence of Leucocoprinus birnbaumii.</title>
        <authorList>
            <person name="Buettner E."/>
        </authorList>
    </citation>
    <scope>NUCLEOTIDE SEQUENCE</scope>
    <source>
        <strain evidence="4">VT141</strain>
    </source>
</reference>
<sequence length="1103" mass="123668">MTDKGRRGKGTTADEPAASIFDLGVGLFITALTIDLLNNLKLPDIPERIYRKKKDGPRPDIFPILTQFPPHKDITIPGEFMNSELAKCGIRFHSALKCFFCVSCKYILAPATILHHLGLKEEETGKKAKKKNTPKRHDMADRLRSVITEEIKRLKQAMGIPDEPPDVSTLSGQPAFEGLRLYIGALKCKHPGCGKVFANYGSMTNHEGGAHPNLKPKLGSWPTVFAQKYGEGNGGGKMPMNILFEVTVSKERLLEPPPPPAAVNSEDHPPQYLTDFFRAMEHISSNNPDTTGVSRDMSVWLSKTRWQEHVASQSLGTLRSLTLAPAAGHYPQLNDAVLWIFKETMAKINKTPTLILRRLSSRDPVHSIKSKPFGMHQNEDQTLKRYASEITKFMAFLMRDKGDYKLHLPLEIQKRVTRLSRRHYSPSPNSVYDYGREIQDLLLQIWTSRWAPDEKNLLGDPTLCYLALSSINNSEAWSHPKYVTGTIAKLIWSIRAVFLLQCHTERHPLADNPPSAAEPSRTGSKANSGRVFGPPSPPPPDETESSRVHTIYEELKEWQSVNKESTFSRLADIQRIASSLAFASAGLPKIAWLNRNFDSFTYLGFRISMSQIHELCWELHSQAWKLFRDEVLLGQTQLLVDYTGAADDWSAKAKGKCFLDHGLNLKRFGDKKLCLIDAIRHSPKLASEFIIGDPLVDLEEVKWNQKRVDKWFAAYHRLQLLILVCAEVMAGSPKRGPELTCLLLRNTALQLRNMVIIGNHVALMCRYSKTRALLGYETDIAHGTDPITGDFLVQDAIFVRYTAIFFVDQRHPNTPGLLRPYLSLLFVNKLGARFSTEQMTAILKDVSLSTLGYAFGVHDFRHILIGVRRVHCPEFEEAIAGSTKIGQNSSIGGHTNYQACKLIPHFLRLSGRFQAALGIPVTGPQLVSCATVENKEEYQEVAQRTAELIKTPLPSGVFAISTPQNAATLNGPDGIINSGAPVYVLSSHWIKFQVYMLPKELAEIDEDVLQDLYEDKGSVLEKKQQNLINPEDNEVIDENDLDDAHPGQGVMEFDFLEDQNISYASGDEDEGSFFLDCPTSPTLGVKRSRSMLDDEDDRPIKRR</sequence>
<accession>A0AAD5W3F9</accession>
<dbReference type="AlphaFoldDB" id="A0AAD5W3F9"/>
<keyword evidence="1" id="KW-0862">Zinc</keyword>
<evidence type="ECO:0000256" key="1">
    <source>
        <dbReference type="PROSITE-ProRule" id="PRU00042"/>
    </source>
</evidence>
<feature type="region of interest" description="Disordered" evidence="2">
    <location>
        <begin position="509"/>
        <end position="547"/>
    </location>
</feature>
<organism evidence="4 5">
    <name type="scientific">Leucocoprinus birnbaumii</name>
    <dbReference type="NCBI Taxonomy" id="56174"/>
    <lineage>
        <taxon>Eukaryota</taxon>
        <taxon>Fungi</taxon>
        <taxon>Dikarya</taxon>
        <taxon>Basidiomycota</taxon>
        <taxon>Agaricomycotina</taxon>
        <taxon>Agaricomycetes</taxon>
        <taxon>Agaricomycetidae</taxon>
        <taxon>Agaricales</taxon>
        <taxon>Agaricineae</taxon>
        <taxon>Agaricaceae</taxon>
        <taxon>Leucocoprinus</taxon>
    </lineage>
</organism>
<dbReference type="InterPro" id="IPR013087">
    <property type="entry name" value="Znf_C2H2_type"/>
</dbReference>
<evidence type="ECO:0000259" key="3">
    <source>
        <dbReference type="PROSITE" id="PS50157"/>
    </source>
</evidence>
<dbReference type="PROSITE" id="PS50157">
    <property type="entry name" value="ZINC_FINGER_C2H2_2"/>
    <property type="match status" value="1"/>
</dbReference>
<dbReference type="PROSITE" id="PS00028">
    <property type="entry name" value="ZINC_FINGER_C2H2_1"/>
    <property type="match status" value="1"/>
</dbReference>
<dbReference type="Proteomes" id="UP001213000">
    <property type="component" value="Unassembled WGS sequence"/>
</dbReference>
<keyword evidence="1" id="KW-0479">Metal-binding</keyword>
<feature type="region of interest" description="Disordered" evidence="2">
    <location>
        <begin position="1067"/>
        <end position="1103"/>
    </location>
</feature>
<dbReference type="GO" id="GO:0008270">
    <property type="term" value="F:zinc ion binding"/>
    <property type="evidence" value="ECO:0007669"/>
    <property type="project" value="UniProtKB-KW"/>
</dbReference>
<dbReference type="EMBL" id="JANIEX010000002">
    <property type="protein sequence ID" value="KAJ3576935.1"/>
    <property type="molecule type" value="Genomic_DNA"/>
</dbReference>
<proteinExistence type="predicted"/>
<evidence type="ECO:0000313" key="5">
    <source>
        <dbReference type="Proteomes" id="UP001213000"/>
    </source>
</evidence>
<keyword evidence="5" id="KW-1185">Reference proteome</keyword>
<comment type="caution">
    <text evidence="4">The sequence shown here is derived from an EMBL/GenBank/DDBJ whole genome shotgun (WGS) entry which is preliminary data.</text>
</comment>